<evidence type="ECO:0000313" key="2">
    <source>
        <dbReference type="EMBL" id="GBN97638.1"/>
    </source>
</evidence>
<evidence type="ECO:0000313" key="3">
    <source>
        <dbReference type="Proteomes" id="UP000499080"/>
    </source>
</evidence>
<protein>
    <recommendedName>
        <fullName evidence="4">Tc1-like transposase DDE domain-containing protein</fullName>
    </recommendedName>
</protein>
<dbReference type="EMBL" id="BGPR01027259">
    <property type="protein sequence ID" value="GBN97637.1"/>
    <property type="molecule type" value="Genomic_DNA"/>
</dbReference>
<dbReference type="AlphaFoldDB" id="A0A4Y2TAP0"/>
<evidence type="ECO:0000313" key="1">
    <source>
        <dbReference type="EMBL" id="GBN97637.1"/>
    </source>
</evidence>
<reference evidence="1 3" key="1">
    <citation type="journal article" date="2019" name="Sci. Rep.">
        <title>Orb-weaving spider Araneus ventricosus genome elucidates the spidroin gene catalogue.</title>
        <authorList>
            <person name="Kono N."/>
            <person name="Nakamura H."/>
            <person name="Ohtoshi R."/>
            <person name="Moran D.A.P."/>
            <person name="Shinohara A."/>
            <person name="Yoshida Y."/>
            <person name="Fujiwara M."/>
            <person name="Mori M."/>
            <person name="Tomita M."/>
            <person name="Arakawa K."/>
        </authorList>
    </citation>
    <scope>NUCLEOTIDE SEQUENCE [LARGE SCALE GENOMIC DNA]</scope>
</reference>
<comment type="caution">
    <text evidence="1">The sequence shown here is derived from an EMBL/GenBank/DDBJ whole genome shotgun (WGS) entry which is preliminary data.</text>
</comment>
<organism evidence="1 3">
    <name type="scientific">Araneus ventricosus</name>
    <name type="common">Orbweaver spider</name>
    <name type="synonym">Epeira ventricosa</name>
    <dbReference type="NCBI Taxonomy" id="182803"/>
    <lineage>
        <taxon>Eukaryota</taxon>
        <taxon>Metazoa</taxon>
        <taxon>Ecdysozoa</taxon>
        <taxon>Arthropoda</taxon>
        <taxon>Chelicerata</taxon>
        <taxon>Arachnida</taxon>
        <taxon>Araneae</taxon>
        <taxon>Araneomorphae</taxon>
        <taxon>Entelegynae</taxon>
        <taxon>Araneoidea</taxon>
        <taxon>Araneidae</taxon>
        <taxon>Araneus</taxon>
    </lineage>
</organism>
<dbReference type="Gene3D" id="3.30.420.10">
    <property type="entry name" value="Ribonuclease H-like superfamily/Ribonuclease H"/>
    <property type="match status" value="1"/>
</dbReference>
<accession>A0A4Y2TAP0</accession>
<dbReference type="OrthoDB" id="9996331at2759"/>
<name>A0A4Y2TAP0_ARAVE</name>
<gene>
    <name evidence="2" type="ORF">AVEN_112877_1</name>
    <name evidence="1" type="ORF">AVEN_265048_1</name>
</gene>
<evidence type="ECO:0008006" key="4">
    <source>
        <dbReference type="Google" id="ProtNLM"/>
    </source>
</evidence>
<keyword evidence="3" id="KW-1185">Reference proteome</keyword>
<sequence length="125" mass="14573">MILKQHEVYFGAEHDGFMLQKKWEANITKLNQRFVLMDNNARSHRTILVNTYIEKQGFERTDHPARFKDISPSQRICDYLGEQLSAQRSHPATTHEFEESFAPDVAFSSHLGGRQINSKCRKSMF</sequence>
<dbReference type="GO" id="GO:0003676">
    <property type="term" value="F:nucleic acid binding"/>
    <property type="evidence" value="ECO:0007669"/>
    <property type="project" value="InterPro"/>
</dbReference>
<dbReference type="Proteomes" id="UP000499080">
    <property type="component" value="Unassembled WGS sequence"/>
</dbReference>
<proteinExistence type="predicted"/>
<dbReference type="InterPro" id="IPR036397">
    <property type="entry name" value="RNaseH_sf"/>
</dbReference>
<dbReference type="EMBL" id="BGPR01027260">
    <property type="protein sequence ID" value="GBN97638.1"/>
    <property type="molecule type" value="Genomic_DNA"/>
</dbReference>